<gene>
    <name evidence="1" type="ORF">Cocul_00067</name>
</gene>
<proteinExistence type="predicted"/>
<evidence type="ECO:0000313" key="2">
    <source>
        <dbReference type="Proteomes" id="UP000050517"/>
    </source>
</evidence>
<accession>A0A0Q0UAU7</accession>
<protein>
    <submittedName>
        <fullName evidence="1">Uncharacterized protein</fullName>
    </submittedName>
</protein>
<dbReference type="STRING" id="1544416.Cocul_00067"/>
<dbReference type="OrthoDB" id="5124448at2"/>
<dbReference type="EMBL" id="LKST01000001">
    <property type="protein sequence ID" value="KQB84937.1"/>
    <property type="molecule type" value="Genomic_DNA"/>
</dbReference>
<keyword evidence="2" id="KW-1185">Reference proteome</keyword>
<dbReference type="Proteomes" id="UP000050517">
    <property type="component" value="Unassembled WGS sequence"/>
</dbReference>
<name>A0A0Q0UAU7_9CORY</name>
<dbReference type="PATRIC" id="fig|1544416.3.peg.66"/>
<dbReference type="AlphaFoldDB" id="A0A0Q0UAU7"/>
<organism evidence="1 2">
    <name type="scientific">Corynebacterium oculi</name>
    <dbReference type="NCBI Taxonomy" id="1544416"/>
    <lineage>
        <taxon>Bacteria</taxon>
        <taxon>Bacillati</taxon>
        <taxon>Actinomycetota</taxon>
        <taxon>Actinomycetes</taxon>
        <taxon>Mycobacteriales</taxon>
        <taxon>Corynebacteriaceae</taxon>
        <taxon>Corynebacterium</taxon>
    </lineage>
</organism>
<evidence type="ECO:0000313" key="1">
    <source>
        <dbReference type="EMBL" id="KQB84937.1"/>
    </source>
</evidence>
<comment type="caution">
    <text evidence="1">The sequence shown here is derived from an EMBL/GenBank/DDBJ whole genome shotgun (WGS) entry which is preliminary data.</text>
</comment>
<dbReference type="RefSeq" id="WP_055121346.1">
    <property type="nucleotide sequence ID" value="NZ_LKST01000001.1"/>
</dbReference>
<sequence length="98" mass="10945">MALKTSVTLDGHTAPVEVTITNPDRVRWDMTRSKHNWPTFNDAPFLGTTFLAWAALRREGIYPGTFEDFRDRDAIDVESYEDTAAEADAVGDLGNPTQ</sequence>
<reference evidence="1 2" key="1">
    <citation type="submission" date="2015-10" db="EMBL/GenBank/DDBJ databases">
        <title>Corynebacteirum lowii and Corynebacterium oculi species nova, derived from human clinical disease and and emended description of Corynebacterium mastiditis.</title>
        <authorList>
            <person name="Bernard K."/>
            <person name="Pacheco A.L."/>
            <person name="Mcdougall C."/>
            <person name="Burtx T."/>
            <person name="Weibe D."/>
            <person name="Tyler S."/>
            <person name="Olson A.B."/>
            <person name="Cnockaert M."/>
            <person name="Eguchi H."/>
            <person name="Kuwahara T."/>
            <person name="Nakayama-Imaohji H."/>
            <person name="Boudewijins M."/>
            <person name="Van Hoecke F."/>
            <person name="Bernier A.-M."/>
            <person name="Vandamme P."/>
        </authorList>
    </citation>
    <scope>NUCLEOTIDE SEQUENCE [LARGE SCALE GENOMIC DNA]</scope>
    <source>
        <strain evidence="1 2">NML 130210</strain>
    </source>
</reference>